<accession>A0A4S2KHX0</accession>
<gene>
    <name evidence="1" type="ORF">DBV15_00243</name>
</gene>
<proteinExistence type="predicted"/>
<evidence type="ECO:0000313" key="1">
    <source>
        <dbReference type="EMBL" id="TGZ47479.1"/>
    </source>
</evidence>
<protein>
    <submittedName>
        <fullName evidence="1">Uncharacterized protein</fullName>
    </submittedName>
</protein>
<keyword evidence="2" id="KW-1185">Reference proteome</keyword>
<sequence>FLKCILRRLVIPEVLKQLVPALVIILFDKGESTFEIYRAISPPDVFLAMMLWARTVSSLAAGVLLAAHITNGAARNETRSNALRLYVTMTMHDPHNVVRGLGCIVRSIEWVSYCGSLKRLRNTNVHKETVTLHITIPR</sequence>
<organism evidence="1 2">
    <name type="scientific">Temnothorax longispinosus</name>
    <dbReference type="NCBI Taxonomy" id="300112"/>
    <lineage>
        <taxon>Eukaryota</taxon>
        <taxon>Metazoa</taxon>
        <taxon>Ecdysozoa</taxon>
        <taxon>Arthropoda</taxon>
        <taxon>Hexapoda</taxon>
        <taxon>Insecta</taxon>
        <taxon>Pterygota</taxon>
        <taxon>Neoptera</taxon>
        <taxon>Endopterygota</taxon>
        <taxon>Hymenoptera</taxon>
        <taxon>Apocrita</taxon>
        <taxon>Aculeata</taxon>
        <taxon>Formicoidea</taxon>
        <taxon>Formicidae</taxon>
        <taxon>Myrmicinae</taxon>
        <taxon>Temnothorax</taxon>
    </lineage>
</organism>
<dbReference type="EMBL" id="QBLH01002732">
    <property type="protein sequence ID" value="TGZ47479.1"/>
    <property type="molecule type" value="Genomic_DNA"/>
</dbReference>
<dbReference type="AlphaFoldDB" id="A0A4S2KHX0"/>
<comment type="caution">
    <text evidence="1">The sequence shown here is derived from an EMBL/GenBank/DDBJ whole genome shotgun (WGS) entry which is preliminary data.</text>
</comment>
<reference evidence="1 2" key="1">
    <citation type="journal article" date="2019" name="Philos. Trans. R. Soc. Lond., B, Biol. Sci.">
        <title>Ant behaviour and brain gene expression of defending hosts depend on the ecological success of the intruding social parasite.</title>
        <authorList>
            <person name="Kaur R."/>
            <person name="Stoldt M."/>
            <person name="Jongepier E."/>
            <person name="Feldmeyer B."/>
            <person name="Menzel F."/>
            <person name="Bornberg-Bauer E."/>
            <person name="Foitzik S."/>
        </authorList>
    </citation>
    <scope>NUCLEOTIDE SEQUENCE [LARGE SCALE GENOMIC DNA]</scope>
    <source>
        <tissue evidence="1">Whole body</tissue>
    </source>
</reference>
<evidence type="ECO:0000313" key="2">
    <source>
        <dbReference type="Proteomes" id="UP000310200"/>
    </source>
</evidence>
<name>A0A4S2KHX0_9HYME</name>
<dbReference type="Proteomes" id="UP000310200">
    <property type="component" value="Unassembled WGS sequence"/>
</dbReference>
<feature type="non-terminal residue" evidence="1">
    <location>
        <position position="1"/>
    </location>
</feature>